<organism evidence="1 2">
    <name type="scientific">Mycena maculata</name>
    <dbReference type="NCBI Taxonomy" id="230809"/>
    <lineage>
        <taxon>Eukaryota</taxon>
        <taxon>Fungi</taxon>
        <taxon>Dikarya</taxon>
        <taxon>Basidiomycota</taxon>
        <taxon>Agaricomycotina</taxon>
        <taxon>Agaricomycetes</taxon>
        <taxon>Agaricomycetidae</taxon>
        <taxon>Agaricales</taxon>
        <taxon>Marasmiineae</taxon>
        <taxon>Mycenaceae</taxon>
        <taxon>Mycena</taxon>
    </lineage>
</organism>
<sequence>MERLWPANFAAGSALGPFSNLRLEFNQSALIFAENGQLRFVEAAIARPIFILPPEILGKIFMQCLPDDEFITPDATTAPILLCGVCRQWRMVALATPQLFSSTAAPSIWK</sequence>
<proteinExistence type="predicted"/>
<comment type="caution">
    <text evidence="1">The sequence shown here is derived from an EMBL/GenBank/DDBJ whole genome shotgun (WGS) entry which is preliminary data.</text>
</comment>
<evidence type="ECO:0000313" key="1">
    <source>
        <dbReference type="EMBL" id="KAJ7772986.1"/>
    </source>
</evidence>
<dbReference type="AlphaFoldDB" id="A0AAD7K045"/>
<reference evidence="1" key="1">
    <citation type="submission" date="2023-03" db="EMBL/GenBank/DDBJ databases">
        <title>Massive genome expansion in bonnet fungi (Mycena s.s.) driven by repeated elements and novel gene families across ecological guilds.</title>
        <authorList>
            <consortium name="Lawrence Berkeley National Laboratory"/>
            <person name="Harder C.B."/>
            <person name="Miyauchi S."/>
            <person name="Viragh M."/>
            <person name="Kuo A."/>
            <person name="Thoen E."/>
            <person name="Andreopoulos B."/>
            <person name="Lu D."/>
            <person name="Skrede I."/>
            <person name="Drula E."/>
            <person name="Henrissat B."/>
            <person name="Morin E."/>
            <person name="Kohler A."/>
            <person name="Barry K."/>
            <person name="LaButti K."/>
            <person name="Morin E."/>
            <person name="Salamov A."/>
            <person name="Lipzen A."/>
            <person name="Mereny Z."/>
            <person name="Hegedus B."/>
            <person name="Baldrian P."/>
            <person name="Stursova M."/>
            <person name="Weitz H."/>
            <person name="Taylor A."/>
            <person name="Grigoriev I.V."/>
            <person name="Nagy L.G."/>
            <person name="Martin F."/>
            <person name="Kauserud H."/>
        </authorList>
    </citation>
    <scope>NUCLEOTIDE SEQUENCE</scope>
    <source>
        <strain evidence="1">CBHHK188m</strain>
    </source>
</reference>
<evidence type="ECO:0000313" key="2">
    <source>
        <dbReference type="Proteomes" id="UP001215280"/>
    </source>
</evidence>
<dbReference type="EMBL" id="JARJLG010000018">
    <property type="protein sequence ID" value="KAJ7772986.1"/>
    <property type="molecule type" value="Genomic_DNA"/>
</dbReference>
<evidence type="ECO:0008006" key="3">
    <source>
        <dbReference type="Google" id="ProtNLM"/>
    </source>
</evidence>
<accession>A0AAD7K045</accession>
<gene>
    <name evidence="1" type="ORF">DFH07DRAFT_149032</name>
</gene>
<keyword evidence="2" id="KW-1185">Reference proteome</keyword>
<name>A0AAD7K045_9AGAR</name>
<protein>
    <recommendedName>
        <fullName evidence="3">F-box domain-containing protein</fullName>
    </recommendedName>
</protein>
<dbReference type="Proteomes" id="UP001215280">
    <property type="component" value="Unassembled WGS sequence"/>
</dbReference>